<geneLocation type="plasmid" evidence="11 12">
    <name>p1unnamed</name>
</geneLocation>
<evidence type="ECO:0000256" key="6">
    <source>
        <dbReference type="ARBA" id="ARBA00023141"/>
    </source>
</evidence>
<dbReference type="RefSeq" id="WP_260115812.1">
    <property type="nucleotide sequence ID" value="NZ_CP093360.1"/>
</dbReference>
<dbReference type="AlphaFoldDB" id="A0A976RQP6"/>
<dbReference type="FunFam" id="3.20.20.70:FF:000037">
    <property type="entry name" value="Tryptophan synthase alpha chain"/>
    <property type="match status" value="1"/>
</dbReference>
<dbReference type="PROSITE" id="PS00167">
    <property type="entry name" value="TRP_SYNTHASE_ALPHA"/>
    <property type="match status" value="1"/>
</dbReference>
<evidence type="ECO:0000256" key="3">
    <source>
        <dbReference type="ARBA" id="ARBA00011270"/>
    </source>
</evidence>
<dbReference type="Proteomes" id="UP000831181">
    <property type="component" value="Plasmid p1unnamed"/>
</dbReference>
<dbReference type="InterPro" id="IPR002028">
    <property type="entry name" value="Trp_synthase_suA"/>
</dbReference>
<gene>
    <name evidence="9 11" type="primary">trpA</name>
    <name evidence="11" type="ORF">MOO44_01410</name>
</gene>
<evidence type="ECO:0000256" key="9">
    <source>
        <dbReference type="HAMAP-Rule" id="MF_00131"/>
    </source>
</evidence>
<keyword evidence="4 9" id="KW-0028">Amino-acid biosynthesis</keyword>
<dbReference type="EC" id="4.2.1.20" evidence="9"/>
<evidence type="ECO:0000313" key="11">
    <source>
        <dbReference type="EMBL" id="UQS86004.1"/>
    </source>
</evidence>
<name>A0A976RQP6_9LACO</name>
<dbReference type="HAMAP" id="MF_00131">
    <property type="entry name" value="Trp_synth_alpha"/>
    <property type="match status" value="1"/>
</dbReference>
<organism evidence="11 12">
    <name type="scientific">Nicoliella spurrieriana</name>
    <dbReference type="NCBI Taxonomy" id="2925830"/>
    <lineage>
        <taxon>Bacteria</taxon>
        <taxon>Bacillati</taxon>
        <taxon>Bacillota</taxon>
        <taxon>Bacilli</taxon>
        <taxon>Lactobacillales</taxon>
        <taxon>Lactobacillaceae</taxon>
        <taxon>Nicoliella</taxon>
    </lineage>
</organism>
<evidence type="ECO:0000256" key="1">
    <source>
        <dbReference type="ARBA" id="ARBA00003365"/>
    </source>
</evidence>
<comment type="pathway">
    <text evidence="2 9">Amino-acid biosynthesis; L-tryptophan biosynthesis; L-tryptophan from chorismate: step 5/5.</text>
</comment>
<dbReference type="InterPro" id="IPR011060">
    <property type="entry name" value="RibuloseP-bd_barrel"/>
</dbReference>
<evidence type="ECO:0000256" key="4">
    <source>
        <dbReference type="ARBA" id="ARBA00022605"/>
    </source>
</evidence>
<dbReference type="GO" id="GO:0004834">
    <property type="term" value="F:tryptophan synthase activity"/>
    <property type="evidence" value="ECO:0007669"/>
    <property type="project" value="UniProtKB-UniRule"/>
</dbReference>
<reference evidence="11" key="1">
    <citation type="journal article" date="2022" name="Int. J. Syst. Evol. Microbiol.">
        <title>Apilactobacillus apisilvae sp. nov., Nicolia spurrieriana gen. nov. sp. nov., Bombilactobacillus folatiphilus sp. nov. and Bombilactobacillus thymidiniphilus sp. nov., four new lactic acid bacterial isolates from stingless bees Tetragonula carbonaria and Austroplebeia australis.</title>
        <authorList>
            <person name="Oliphant S.A."/>
            <person name="Watson-Haigh N.S."/>
            <person name="Sumby K.M."/>
            <person name="Gardner J."/>
            <person name="Groom S."/>
            <person name="Jiranek V."/>
        </authorList>
    </citation>
    <scope>NUCLEOTIDE SEQUENCE</scope>
    <source>
        <strain evidence="11">SGEP1_A5</strain>
    </source>
</reference>
<dbReference type="SUPFAM" id="SSF51366">
    <property type="entry name" value="Ribulose-phoshate binding barrel"/>
    <property type="match status" value="1"/>
</dbReference>
<keyword evidence="6 9" id="KW-0057">Aromatic amino acid biosynthesis</keyword>
<protein>
    <recommendedName>
        <fullName evidence="9">Tryptophan synthase alpha chain</fullName>
        <ecNumber evidence="9">4.2.1.20</ecNumber>
    </recommendedName>
</protein>
<dbReference type="Gene3D" id="3.20.20.70">
    <property type="entry name" value="Aldolase class I"/>
    <property type="match status" value="1"/>
</dbReference>
<dbReference type="EMBL" id="CP093360">
    <property type="protein sequence ID" value="UQS86004.1"/>
    <property type="molecule type" value="Genomic_DNA"/>
</dbReference>
<evidence type="ECO:0000256" key="7">
    <source>
        <dbReference type="ARBA" id="ARBA00023239"/>
    </source>
</evidence>
<comment type="catalytic activity">
    <reaction evidence="8 9">
        <text>(1S,2R)-1-C-(indol-3-yl)glycerol 3-phosphate + L-serine = D-glyceraldehyde 3-phosphate + L-tryptophan + H2O</text>
        <dbReference type="Rhea" id="RHEA:10532"/>
        <dbReference type="ChEBI" id="CHEBI:15377"/>
        <dbReference type="ChEBI" id="CHEBI:33384"/>
        <dbReference type="ChEBI" id="CHEBI:57912"/>
        <dbReference type="ChEBI" id="CHEBI:58866"/>
        <dbReference type="ChEBI" id="CHEBI:59776"/>
        <dbReference type="EC" id="4.2.1.20"/>
    </reaction>
</comment>
<dbReference type="NCBIfam" id="TIGR00262">
    <property type="entry name" value="trpA"/>
    <property type="match status" value="1"/>
</dbReference>
<dbReference type="PANTHER" id="PTHR43406:SF1">
    <property type="entry name" value="TRYPTOPHAN SYNTHASE ALPHA CHAIN, CHLOROPLASTIC"/>
    <property type="match status" value="1"/>
</dbReference>
<dbReference type="InterPro" id="IPR018204">
    <property type="entry name" value="Trp_synthase_alpha_AS"/>
</dbReference>
<keyword evidence="7 9" id="KW-0456">Lyase</keyword>
<proteinExistence type="inferred from homology"/>
<keyword evidence="5 9" id="KW-0822">Tryptophan biosynthesis</keyword>
<comment type="subunit">
    <text evidence="3 9">Tetramer of two alpha and two beta chains.</text>
</comment>
<dbReference type="Pfam" id="PF00290">
    <property type="entry name" value="Trp_syntA"/>
    <property type="match status" value="1"/>
</dbReference>
<comment type="function">
    <text evidence="1 9">The alpha subunit is responsible for the aldol cleavage of indoleglycerol phosphate to indole and glyceraldehyde 3-phosphate.</text>
</comment>
<evidence type="ECO:0000313" key="12">
    <source>
        <dbReference type="Proteomes" id="UP000831181"/>
    </source>
</evidence>
<dbReference type="InterPro" id="IPR013785">
    <property type="entry name" value="Aldolase_TIM"/>
</dbReference>
<evidence type="ECO:0000256" key="2">
    <source>
        <dbReference type="ARBA" id="ARBA00004733"/>
    </source>
</evidence>
<sequence>MSKLSDAFTGRHKLVGFVTANDPDMETTVANVVALAEGGADVVELGIPFSDPIADGPVIQRADLRALRDFDLPMSAIFDAVVKIREQTNVPLVFLTYLNIVLQYGYDAFCRDCKQFGINGLIIPDLPYEEKGELKPFADKYAIDLIPLITLNSGNRIKAIANDASGFVYLVSSLGVTGERDHFSDRLASIVDQIRADTDVPVAIGFGVHEPSQAKELGQFADGVIIGSAFVKIVEQYQQAAPKHLKEFASQVKSAMTADE</sequence>
<feature type="active site" description="Proton acceptor" evidence="9">
    <location>
        <position position="55"/>
    </location>
</feature>
<feature type="active site" description="Proton acceptor" evidence="9">
    <location>
        <position position="44"/>
    </location>
</feature>
<evidence type="ECO:0000256" key="8">
    <source>
        <dbReference type="ARBA" id="ARBA00049047"/>
    </source>
</evidence>
<accession>A0A976RQP6</accession>
<comment type="similarity">
    <text evidence="9 10">Belongs to the TrpA family.</text>
</comment>
<dbReference type="KEGG" id="lbe:MOO44_01410"/>
<keyword evidence="11" id="KW-0614">Plasmid</keyword>
<evidence type="ECO:0000256" key="10">
    <source>
        <dbReference type="RuleBase" id="RU003662"/>
    </source>
</evidence>
<dbReference type="PANTHER" id="PTHR43406">
    <property type="entry name" value="TRYPTOPHAN SYNTHASE, ALPHA CHAIN"/>
    <property type="match status" value="1"/>
</dbReference>
<dbReference type="CDD" id="cd04724">
    <property type="entry name" value="Tryptophan_synthase_alpha"/>
    <property type="match status" value="1"/>
</dbReference>
<keyword evidence="12" id="KW-1185">Reference proteome</keyword>
<evidence type="ECO:0000256" key="5">
    <source>
        <dbReference type="ARBA" id="ARBA00022822"/>
    </source>
</evidence>
<dbReference type="GO" id="GO:0005829">
    <property type="term" value="C:cytosol"/>
    <property type="evidence" value="ECO:0007669"/>
    <property type="project" value="TreeGrafter"/>
</dbReference>